<feature type="transmembrane region" description="Helical" evidence="1">
    <location>
        <begin position="76"/>
        <end position="94"/>
    </location>
</feature>
<accession>A0A7Y5EJG4</accession>
<dbReference type="EMBL" id="JABSOD010000011">
    <property type="protein sequence ID" value="NRQ43336.1"/>
    <property type="molecule type" value="Genomic_DNA"/>
</dbReference>
<evidence type="ECO:0000313" key="3">
    <source>
        <dbReference type="Proteomes" id="UP000523161"/>
    </source>
</evidence>
<evidence type="ECO:0000313" key="2">
    <source>
        <dbReference type="EMBL" id="NRQ43336.1"/>
    </source>
</evidence>
<dbReference type="AlphaFoldDB" id="A0A7Y5EJG4"/>
<keyword evidence="3" id="KW-1185">Reference proteome</keyword>
<gene>
    <name evidence="2" type="ORF">HRH59_12350</name>
</gene>
<keyword evidence="1" id="KW-1133">Transmembrane helix</keyword>
<comment type="caution">
    <text evidence="2">The sequence shown here is derived from an EMBL/GenBank/DDBJ whole genome shotgun (WGS) entry which is preliminary data.</text>
</comment>
<feature type="transmembrane region" description="Helical" evidence="1">
    <location>
        <begin position="47"/>
        <end position="67"/>
    </location>
</feature>
<proteinExistence type="predicted"/>
<organism evidence="2 3">
    <name type="scientific">Rheinheimera lutimaris</name>
    <dbReference type="NCBI Taxonomy" id="2740584"/>
    <lineage>
        <taxon>Bacteria</taxon>
        <taxon>Pseudomonadati</taxon>
        <taxon>Pseudomonadota</taxon>
        <taxon>Gammaproteobacteria</taxon>
        <taxon>Chromatiales</taxon>
        <taxon>Chromatiaceae</taxon>
        <taxon>Rheinheimera</taxon>
    </lineage>
</organism>
<keyword evidence="1" id="KW-0812">Transmembrane</keyword>
<name>A0A7Y5EJG4_9GAMM</name>
<dbReference type="RefSeq" id="WP_173501574.1">
    <property type="nucleotide sequence ID" value="NZ_JABSOD010000011.1"/>
</dbReference>
<reference evidence="2 3" key="1">
    <citation type="submission" date="2020-06" db="EMBL/GenBank/DDBJ databases">
        <title>Rheinheimera sp. nov., a marine bacterium isolated from coastal.</title>
        <authorList>
            <person name="Yu Q."/>
            <person name="Qi Y."/>
            <person name="Pu J."/>
        </authorList>
    </citation>
    <scope>NUCLEOTIDE SEQUENCE [LARGE SCALE GENOMIC DNA]</scope>
    <source>
        <strain evidence="2 3">YQF-2</strain>
    </source>
</reference>
<sequence length="107" mass="11805">MSLISHPRIQLSYRLLLAIGGGFCLSILATATLPVLLVLFGADKAGAFVWLMLLSFVWYSLIILWVISTRRLARTSVILLLLSAGLYLSLVYTAPPADLRTKAEQTR</sequence>
<evidence type="ECO:0008006" key="4">
    <source>
        <dbReference type="Google" id="ProtNLM"/>
    </source>
</evidence>
<protein>
    <recommendedName>
        <fullName evidence="4">DUF3649 domain-containing protein</fullName>
    </recommendedName>
</protein>
<feature type="transmembrane region" description="Helical" evidence="1">
    <location>
        <begin position="12"/>
        <end position="41"/>
    </location>
</feature>
<dbReference type="Proteomes" id="UP000523161">
    <property type="component" value="Unassembled WGS sequence"/>
</dbReference>
<evidence type="ECO:0000256" key="1">
    <source>
        <dbReference type="SAM" id="Phobius"/>
    </source>
</evidence>
<keyword evidence="1" id="KW-0472">Membrane</keyword>